<dbReference type="EMBL" id="OU503041">
    <property type="protein sequence ID" value="CAI9762678.1"/>
    <property type="molecule type" value="Genomic_DNA"/>
</dbReference>
<reference evidence="1" key="1">
    <citation type="submission" date="2023-05" db="EMBL/GenBank/DDBJ databases">
        <authorList>
            <person name="Huff M."/>
        </authorList>
    </citation>
    <scope>NUCLEOTIDE SEQUENCE</scope>
</reference>
<protein>
    <recommendedName>
        <fullName evidence="3">UDP-glycosyltransferase</fullName>
    </recommendedName>
</protein>
<dbReference type="PANTHER" id="PTHR48044">
    <property type="entry name" value="GLYCOSYLTRANSFERASE"/>
    <property type="match status" value="1"/>
</dbReference>
<keyword evidence="2" id="KW-1185">Reference proteome</keyword>
<dbReference type="GO" id="GO:1901135">
    <property type="term" value="P:carbohydrate derivative metabolic process"/>
    <property type="evidence" value="ECO:0007669"/>
    <property type="project" value="UniProtKB-ARBA"/>
</dbReference>
<name>A0AAD1Z5I0_9LAMI</name>
<dbReference type="Gene3D" id="3.40.50.2000">
    <property type="entry name" value="Glycogen Phosphorylase B"/>
    <property type="match status" value="2"/>
</dbReference>
<evidence type="ECO:0008006" key="3">
    <source>
        <dbReference type="Google" id="ProtNLM"/>
    </source>
</evidence>
<gene>
    <name evidence="1" type="ORF">FPE_LOCUS10108</name>
</gene>
<dbReference type="Proteomes" id="UP000834106">
    <property type="component" value="Chromosome 6"/>
</dbReference>
<evidence type="ECO:0000313" key="2">
    <source>
        <dbReference type="Proteomes" id="UP000834106"/>
    </source>
</evidence>
<dbReference type="AlphaFoldDB" id="A0AAD1Z5I0"/>
<dbReference type="SUPFAM" id="SSF53756">
    <property type="entry name" value="UDP-Glycosyltransferase/glycogen phosphorylase"/>
    <property type="match status" value="1"/>
</dbReference>
<accession>A0AAD1Z5I0</accession>
<dbReference type="GO" id="GO:0008194">
    <property type="term" value="F:UDP-glycosyltransferase activity"/>
    <property type="evidence" value="ECO:0007669"/>
    <property type="project" value="UniProtKB-ARBA"/>
</dbReference>
<proteinExistence type="predicted"/>
<evidence type="ECO:0000313" key="1">
    <source>
        <dbReference type="EMBL" id="CAI9762678.1"/>
    </source>
</evidence>
<sequence>MLHLAFQLSSSSFSDIIKTIKPDLLIYDLFTPWAATLASSLGIPAVFLPHHILLNTINLHMAMLHFPYQAIYERDYEIANVEEKLLPVGPLVTQPDNEEDYSEIMHCLSKKNQFSTSFIFFGSENYLSWEQIEEMARGLELCDVNFIWLIRFPAGETSGIQKAPPEGFLERAQEKGMIVQGWAP</sequence>
<dbReference type="PANTHER" id="PTHR48044:SF82">
    <property type="entry name" value="GLYCOSYLTRANSFERASE"/>
    <property type="match status" value="1"/>
</dbReference>
<organism evidence="1 2">
    <name type="scientific">Fraxinus pennsylvanica</name>
    <dbReference type="NCBI Taxonomy" id="56036"/>
    <lineage>
        <taxon>Eukaryota</taxon>
        <taxon>Viridiplantae</taxon>
        <taxon>Streptophyta</taxon>
        <taxon>Embryophyta</taxon>
        <taxon>Tracheophyta</taxon>
        <taxon>Spermatophyta</taxon>
        <taxon>Magnoliopsida</taxon>
        <taxon>eudicotyledons</taxon>
        <taxon>Gunneridae</taxon>
        <taxon>Pentapetalae</taxon>
        <taxon>asterids</taxon>
        <taxon>lamiids</taxon>
        <taxon>Lamiales</taxon>
        <taxon>Oleaceae</taxon>
        <taxon>Oleeae</taxon>
        <taxon>Fraxinus</taxon>
    </lineage>
</organism>